<organism evidence="3 4">
    <name type="scientific">Sphingomonas olei</name>
    <dbReference type="NCBI Taxonomy" id="1886787"/>
    <lineage>
        <taxon>Bacteria</taxon>
        <taxon>Pseudomonadati</taxon>
        <taxon>Pseudomonadota</taxon>
        <taxon>Alphaproteobacteria</taxon>
        <taxon>Sphingomonadales</taxon>
        <taxon>Sphingomonadaceae</taxon>
        <taxon>Sphingomonas</taxon>
    </lineage>
</organism>
<reference evidence="3 4" key="1">
    <citation type="submission" date="2019-04" db="EMBL/GenBank/DDBJ databases">
        <title>Microbes associate with the intestines of laboratory mice.</title>
        <authorList>
            <person name="Navarre W."/>
            <person name="Wong E."/>
            <person name="Huang K.C."/>
            <person name="Tropini C."/>
            <person name="Ng K."/>
            <person name="Yu B."/>
        </authorList>
    </citation>
    <scope>NUCLEOTIDE SEQUENCE [LARGE SCALE GENOMIC DNA]</scope>
    <source>
        <strain evidence="3 4">NM83_B4-11</strain>
    </source>
</reference>
<gene>
    <name evidence="3" type="ORF">E5988_00400</name>
</gene>
<keyword evidence="2" id="KW-0812">Transmembrane</keyword>
<keyword evidence="2" id="KW-1133">Transmembrane helix</keyword>
<protein>
    <recommendedName>
        <fullName evidence="5">Tetratricopeptide repeat protein</fullName>
    </recommendedName>
</protein>
<dbReference type="RefSeq" id="WP_136450386.1">
    <property type="nucleotide sequence ID" value="NZ_SSTI01000001.1"/>
</dbReference>
<dbReference type="SUPFAM" id="SSF48452">
    <property type="entry name" value="TPR-like"/>
    <property type="match status" value="1"/>
</dbReference>
<feature type="region of interest" description="Disordered" evidence="1">
    <location>
        <begin position="58"/>
        <end position="123"/>
    </location>
</feature>
<proteinExistence type="predicted"/>
<evidence type="ECO:0000313" key="4">
    <source>
        <dbReference type="Proteomes" id="UP000308038"/>
    </source>
</evidence>
<evidence type="ECO:0000256" key="1">
    <source>
        <dbReference type="SAM" id="MobiDB-lite"/>
    </source>
</evidence>
<accession>A0ABY2QLI4</accession>
<evidence type="ECO:0000256" key="2">
    <source>
        <dbReference type="SAM" id="Phobius"/>
    </source>
</evidence>
<name>A0ABY2QLI4_9SPHN</name>
<dbReference type="Gene3D" id="1.25.40.10">
    <property type="entry name" value="Tetratricopeptide repeat domain"/>
    <property type="match status" value="1"/>
</dbReference>
<keyword evidence="2" id="KW-0472">Membrane</keyword>
<keyword evidence="4" id="KW-1185">Reference proteome</keyword>
<sequence>MDRGEERLDGWKAIARYIGRDRSTVIRWANERQLPVHSLPGGKSRTVYALRSELDAWVRGDGDAPPPGEPPPAGSKPAEPQPDPAGAPEPGLPPADRVVDAGWPPEPAPAMAPRAATSRHEQSKRRRISVAVAAFLVLILGALALGRFAPGILPTPGAPSPAALPLPPAMHRQVLEARDDIASRSAERLQRAIQTLTRLSNHAPDHPAIRAALAEGYLLAREFGALPDALALERAESEAEALLATTPQSAPALRVLGVVAYWRDRDPARAGALFRRAIAAAPQDALARQWYANILSDNGEDAAALREFDVARALNPGAPYLLADYAWALWNAGHDEQAETLLRELALAYPALASVHDCLSVIALSRGDRTGYARHLRLRAEIRRSPELASYARVVEQMAPRNAAALYDVMLTRALSQAEASADPDHSWAAFVASVFGDRTQLLATLARARANGEQWGAAGFTRRIARRWRDDPQVTTLLPPLAQERIEGRSAMLRHFATQ</sequence>
<dbReference type="Proteomes" id="UP000308038">
    <property type="component" value="Unassembled WGS sequence"/>
</dbReference>
<comment type="caution">
    <text evidence="3">The sequence shown here is derived from an EMBL/GenBank/DDBJ whole genome shotgun (WGS) entry which is preliminary data.</text>
</comment>
<dbReference type="InterPro" id="IPR011990">
    <property type="entry name" value="TPR-like_helical_dom_sf"/>
</dbReference>
<feature type="transmembrane region" description="Helical" evidence="2">
    <location>
        <begin position="128"/>
        <end position="149"/>
    </location>
</feature>
<evidence type="ECO:0008006" key="5">
    <source>
        <dbReference type="Google" id="ProtNLM"/>
    </source>
</evidence>
<feature type="compositionally biased region" description="Pro residues" evidence="1">
    <location>
        <begin position="64"/>
        <end position="93"/>
    </location>
</feature>
<evidence type="ECO:0000313" key="3">
    <source>
        <dbReference type="EMBL" id="THG41971.1"/>
    </source>
</evidence>
<dbReference type="EMBL" id="SSTI01000001">
    <property type="protein sequence ID" value="THG41971.1"/>
    <property type="molecule type" value="Genomic_DNA"/>
</dbReference>